<organism evidence="2 3">
    <name type="scientific">Lawsonia intracellularis (strain PHE/MN1-00)</name>
    <dbReference type="NCBI Taxonomy" id="363253"/>
    <lineage>
        <taxon>Bacteria</taxon>
        <taxon>Pseudomonadati</taxon>
        <taxon>Thermodesulfobacteriota</taxon>
        <taxon>Desulfovibrionia</taxon>
        <taxon>Desulfovibrionales</taxon>
        <taxon>Desulfovibrionaceae</taxon>
        <taxon>Lawsonia</taxon>
    </lineage>
</organism>
<evidence type="ECO:0000313" key="2">
    <source>
        <dbReference type="EMBL" id="CAJ55104.1"/>
    </source>
</evidence>
<gene>
    <name evidence="2" type="ordered locus">LI1050</name>
</gene>
<dbReference type="CDD" id="cd07438">
    <property type="entry name" value="PHP_HisPPase_AMP"/>
    <property type="match status" value="1"/>
</dbReference>
<dbReference type="GO" id="GO:0004534">
    <property type="term" value="F:5'-3' RNA exonuclease activity"/>
    <property type="evidence" value="ECO:0007669"/>
    <property type="project" value="TreeGrafter"/>
</dbReference>
<feature type="domain" description="Polymerase/histidinol phosphatase N-terminal" evidence="1">
    <location>
        <begin position="6"/>
        <end position="71"/>
    </location>
</feature>
<dbReference type="SUPFAM" id="SSF89550">
    <property type="entry name" value="PHP domain-like"/>
    <property type="match status" value="1"/>
</dbReference>
<dbReference type="RefSeq" id="WP_011527133.1">
    <property type="nucleotide sequence ID" value="NC_008011.1"/>
</dbReference>
<protein>
    <submittedName>
        <fullName evidence="2">Predicted metal-dependent phosphoesterases (PHP family)</fullName>
    </submittedName>
</protein>
<accession>Q1MPH3</accession>
<keyword evidence="3" id="KW-1185">Reference proteome</keyword>
<dbReference type="AlphaFoldDB" id="Q1MPH3"/>
<dbReference type="eggNOG" id="COG0613">
    <property type="taxonomic scope" value="Bacteria"/>
</dbReference>
<dbReference type="SMART" id="SM00481">
    <property type="entry name" value="POLIIIAc"/>
    <property type="match status" value="1"/>
</dbReference>
<proteinExistence type="predicted"/>
<dbReference type="Gene3D" id="1.10.150.650">
    <property type="match status" value="1"/>
</dbReference>
<name>Q1MPH3_LAWIP</name>
<dbReference type="InterPro" id="IPR003141">
    <property type="entry name" value="Pol/His_phosphatase_N"/>
</dbReference>
<dbReference type="KEGG" id="lip:LI1050"/>
<dbReference type="OrthoDB" id="9804333at2"/>
<dbReference type="Proteomes" id="UP000002430">
    <property type="component" value="Chromosome"/>
</dbReference>
<dbReference type="PANTHER" id="PTHR42924:SF3">
    <property type="entry name" value="POLYMERASE_HISTIDINOL PHOSPHATASE N-TERMINAL DOMAIN-CONTAINING PROTEIN"/>
    <property type="match status" value="1"/>
</dbReference>
<dbReference type="InterPro" id="IPR016195">
    <property type="entry name" value="Pol/histidinol_Pase-like"/>
</dbReference>
<evidence type="ECO:0000313" key="3">
    <source>
        <dbReference type="Proteomes" id="UP000002430"/>
    </source>
</evidence>
<dbReference type="PANTHER" id="PTHR42924">
    <property type="entry name" value="EXONUCLEASE"/>
    <property type="match status" value="1"/>
</dbReference>
<dbReference type="InterPro" id="IPR052018">
    <property type="entry name" value="PHP_domain"/>
</dbReference>
<dbReference type="STRING" id="363253.LI1050"/>
<evidence type="ECO:0000259" key="1">
    <source>
        <dbReference type="SMART" id="SM00481"/>
    </source>
</evidence>
<dbReference type="EMBL" id="AM180252">
    <property type="protein sequence ID" value="CAJ55104.1"/>
    <property type="molecule type" value="Genomic_DNA"/>
</dbReference>
<dbReference type="Gene3D" id="3.20.20.140">
    <property type="entry name" value="Metal-dependent hydrolases"/>
    <property type="match status" value="1"/>
</dbReference>
<reference evidence="2 3" key="1">
    <citation type="submission" date="2005-11" db="EMBL/GenBank/DDBJ databases">
        <title>The complete genome sequence of Lawsonia intracellularis: the causative agent of proliferative enteropathy.</title>
        <authorList>
            <person name="Kaur K."/>
            <person name="Zhang Q."/>
            <person name="Beckler D."/>
            <person name="Munir S."/>
            <person name="Li L."/>
            <person name="Kinsley K."/>
            <person name="Herron L."/>
            <person name="Peterson A."/>
            <person name="May B."/>
            <person name="Singh S."/>
            <person name="Gebhart C."/>
            <person name="Kapur V."/>
        </authorList>
    </citation>
    <scope>NUCLEOTIDE SEQUENCE [LARGE SCALE GENOMIC DNA]</scope>
    <source>
        <strain evidence="2 3">PHE/MN1-00</strain>
    </source>
</reference>
<dbReference type="Pfam" id="PF02811">
    <property type="entry name" value="PHP"/>
    <property type="match status" value="1"/>
</dbReference>
<dbReference type="InterPro" id="IPR004013">
    <property type="entry name" value="PHP_dom"/>
</dbReference>
<dbReference type="GO" id="GO:0035312">
    <property type="term" value="F:5'-3' DNA exonuclease activity"/>
    <property type="evidence" value="ECO:0007669"/>
    <property type="project" value="TreeGrafter"/>
</dbReference>
<dbReference type="HOGENOM" id="CLU_067347_1_0_7"/>
<sequence length="288" mass="32159">MQPYFVDLHTHTIASDGTDTPRELVIKAAKLKLAAIAITDHDTIAGLEEAEQAGRENQIEVIRGCELGVTSKYGEIHLLGLWLPYDNISLKEMFKTLLKDRHDRAKLIISKLNKLGYNISYEEIIANIPGEAIGRLHIAQHLTQKGYFVDTKEAFKSCLGHNGLAYIPKTTISLKEGVRVLVDAGAMVSFAHPMLLRCPKDWLEDTIVMLKDYGLSAIEAYHSEHSQKDERYCVDLASRYQLGITGGSDYHGSGKSNVKLGRGRGGVRMTLAMLDVLKERHFRINQTI</sequence>